<dbReference type="GeneID" id="77953228"/>
<accession>A0AAE7WFB7</accession>
<dbReference type="EMBL" id="MZ348422">
    <property type="protein sequence ID" value="QYN80051.1"/>
    <property type="molecule type" value="Genomic_DNA"/>
</dbReference>
<dbReference type="Proteomes" id="UP000828443">
    <property type="component" value="Segment"/>
</dbReference>
<sequence length="96" mass="10590">MSKFVGIVLGKVVSGETERAFFRKGALDSHYTIALYSTGLLPLYNDDRIEITGDINGKKIDVFILPGTALANNQVDDQLVADLTQAFMTLRIKEVK</sequence>
<protein>
    <submittedName>
        <fullName evidence="1">Replication protein</fullName>
    </submittedName>
</protein>
<organism evidence="1 2">
    <name type="scientific">Kosakonia phage Kc263</name>
    <dbReference type="NCBI Taxonomy" id="2863194"/>
    <lineage>
        <taxon>Viruses</taxon>
        <taxon>Duplodnaviria</taxon>
        <taxon>Heunggongvirae</taxon>
        <taxon>Uroviricota</taxon>
        <taxon>Caudoviricetes</taxon>
        <taxon>Chimalliviridae</taxon>
        <taxon>Branisovskavirus</taxon>
        <taxon>Branisovskavirus Kc263</taxon>
    </lineage>
</organism>
<dbReference type="KEGG" id="vg:77953228"/>
<reference evidence="1" key="1">
    <citation type="journal article" date="2021" name="Viruses">
        <title>Novel Viruses That Lyse Plant and Human Strains of Kosakonia cowanii.</title>
        <authorList>
            <person name="Petrzik K."/>
            <person name="Brazdova S."/>
            <person name="Krawczyk K."/>
        </authorList>
    </citation>
    <scope>NUCLEOTIDE SEQUENCE</scope>
</reference>
<dbReference type="RefSeq" id="YP_010676863.1">
    <property type="nucleotide sequence ID" value="NC_071015.1"/>
</dbReference>
<proteinExistence type="predicted"/>
<evidence type="ECO:0000313" key="1">
    <source>
        <dbReference type="EMBL" id="QYN80051.1"/>
    </source>
</evidence>
<keyword evidence="2" id="KW-1185">Reference proteome</keyword>
<evidence type="ECO:0000313" key="2">
    <source>
        <dbReference type="Proteomes" id="UP000828443"/>
    </source>
</evidence>
<name>A0AAE7WFB7_9CAUD</name>